<feature type="binding site" evidence="5">
    <location>
        <position position="81"/>
    </location>
    <ligand>
        <name>molybdate</name>
        <dbReference type="ChEBI" id="CHEBI:36264"/>
    </ligand>
</feature>
<dbReference type="AlphaFoldDB" id="A0A559IL59"/>
<dbReference type="GO" id="GO:0030973">
    <property type="term" value="F:molybdate ion binding"/>
    <property type="evidence" value="ECO:0007669"/>
    <property type="project" value="UniProtKB-ARBA"/>
</dbReference>
<feature type="binding site" evidence="5">
    <location>
        <position position="190"/>
    </location>
    <ligand>
        <name>molybdate</name>
        <dbReference type="ChEBI" id="CHEBI:36264"/>
    </ligand>
</feature>
<evidence type="ECO:0000256" key="2">
    <source>
        <dbReference type="ARBA" id="ARBA00022505"/>
    </source>
</evidence>
<dbReference type="InterPro" id="IPR041879">
    <property type="entry name" value="YvgL-like_PBP2"/>
</dbReference>
<evidence type="ECO:0000256" key="4">
    <source>
        <dbReference type="ARBA" id="ARBA00022729"/>
    </source>
</evidence>
<dbReference type="GO" id="GO:1901359">
    <property type="term" value="F:tungstate binding"/>
    <property type="evidence" value="ECO:0007669"/>
    <property type="project" value="UniProtKB-ARBA"/>
</dbReference>
<feature type="binding site" evidence="5">
    <location>
        <position position="208"/>
    </location>
    <ligand>
        <name>molybdate</name>
        <dbReference type="ChEBI" id="CHEBI:36264"/>
    </ligand>
</feature>
<protein>
    <submittedName>
        <fullName evidence="6">Molybdate ABC transporter substrate-binding protein</fullName>
    </submittedName>
</protein>
<reference evidence="6 7" key="1">
    <citation type="submission" date="2019-07" db="EMBL/GenBank/DDBJ databases">
        <authorList>
            <person name="Kim J."/>
        </authorList>
    </citation>
    <scope>NUCLEOTIDE SEQUENCE [LARGE SCALE GENOMIC DNA]</scope>
    <source>
        <strain evidence="6 7">N4</strain>
    </source>
</reference>
<keyword evidence="4" id="KW-0732">Signal</keyword>
<dbReference type="EMBL" id="VNJK01000003">
    <property type="protein sequence ID" value="TVX88388.1"/>
    <property type="molecule type" value="Genomic_DNA"/>
</dbReference>
<dbReference type="PIRSF" id="PIRSF004846">
    <property type="entry name" value="ModA"/>
    <property type="match status" value="1"/>
</dbReference>
<comment type="similarity">
    <text evidence="1">Belongs to the bacterial solute-binding protein ModA family.</text>
</comment>
<evidence type="ECO:0000256" key="3">
    <source>
        <dbReference type="ARBA" id="ARBA00022723"/>
    </source>
</evidence>
<dbReference type="CDD" id="cd13537">
    <property type="entry name" value="PBP2_YvgL_like"/>
    <property type="match status" value="1"/>
</dbReference>
<dbReference type="Proteomes" id="UP000318102">
    <property type="component" value="Unassembled WGS sequence"/>
</dbReference>
<dbReference type="SUPFAM" id="SSF53850">
    <property type="entry name" value="Periplasmic binding protein-like II"/>
    <property type="match status" value="1"/>
</dbReference>
<organism evidence="6 7">
    <name type="scientific">Paenibacillus agilis</name>
    <dbReference type="NCBI Taxonomy" id="3020863"/>
    <lineage>
        <taxon>Bacteria</taxon>
        <taxon>Bacillati</taxon>
        <taxon>Bacillota</taxon>
        <taxon>Bacilli</taxon>
        <taxon>Bacillales</taxon>
        <taxon>Paenibacillaceae</taxon>
        <taxon>Paenibacillus</taxon>
    </lineage>
</organism>
<keyword evidence="3 5" id="KW-0479">Metal-binding</keyword>
<gene>
    <name evidence="6" type="primary">modA</name>
    <name evidence="6" type="ORF">FPZ44_21130</name>
</gene>
<dbReference type="OrthoDB" id="9785015at2"/>
<sequence>MKESILKRSKVRALIAYLLLPVLLLHSCNLLPSTPSSDNDPAQGTLVVSADASLQTVLVEIQDNFERKYPHVEVQLNFGASGALQKQIEQGAATDIFMPASSKHMNSLIKSGFVTDNQQRNLLSNELVVIVNTTNKQTWSSLEKLTSSEMERIAIGDPETDSTGMYTEQTLQRLHFWNDIKNKAVFTKDVRQVLSYVDTGNVDAGFVYRTDALVAKNSKIVHFVSPKHHDPIIYPIGIIQQTRNLEAAQLWMAYVQQPEAQQIFKRYGFKIAGE</sequence>
<evidence type="ECO:0000256" key="1">
    <source>
        <dbReference type="ARBA" id="ARBA00009175"/>
    </source>
</evidence>
<dbReference type="PANTHER" id="PTHR30632">
    <property type="entry name" value="MOLYBDATE-BINDING PERIPLASMIC PROTEIN"/>
    <property type="match status" value="1"/>
</dbReference>
<dbReference type="InterPro" id="IPR005950">
    <property type="entry name" value="ModA"/>
</dbReference>
<accession>A0A559IL59</accession>
<dbReference type="GO" id="GO:0046872">
    <property type="term" value="F:metal ion binding"/>
    <property type="evidence" value="ECO:0007669"/>
    <property type="project" value="UniProtKB-KW"/>
</dbReference>
<dbReference type="Pfam" id="PF13531">
    <property type="entry name" value="SBP_bac_11"/>
    <property type="match status" value="1"/>
</dbReference>
<comment type="caution">
    <text evidence="6">The sequence shown here is derived from an EMBL/GenBank/DDBJ whole genome shotgun (WGS) entry which is preliminary data.</text>
</comment>
<dbReference type="RefSeq" id="WP_144993632.1">
    <property type="nucleotide sequence ID" value="NZ_VNJK01000003.1"/>
</dbReference>
<dbReference type="FunFam" id="3.40.190.10:FF:000035">
    <property type="entry name" value="Molybdate ABC transporter substrate-binding protein"/>
    <property type="match status" value="1"/>
</dbReference>
<name>A0A559IL59_9BACL</name>
<dbReference type="NCBIfam" id="TIGR01256">
    <property type="entry name" value="modA"/>
    <property type="match status" value="1"/>
</dbReference>
<feature type="binding site" evidence="5">
    <location>
        <position position="53"/>
    </location>
    <ligand>
        <name>molybdate</name>
        <dbReference type="ChEBI" id="CHEBI:36264"/>
    </ligand>
</feature>
<keyword evidence="7" id="KW-1185">Reference proteome</keyword>
<dbReference type="InterPro" id="IPR050682">
    <property type="entry name" value="ModA/WtpA"/>
</dbReference>
<evidence type="ECO:0000313" key="6">
    <source>
        <dbReference type="EMBL" id="TVX88388.1"/>
    </source>
</evidence>
<evidence type="ECO:0000256" key="5">
    <source>
        <dbReference type="PIRSR" id="PIRSR004846-1"/>
    </source>
</evidence>
<dbReference type="Gene3D" id="3.40.190.10">
    <property type="entry name" value="Periplasmic binding protein-like II"/>
    <property type="match status" value="2"/>
</dbReference>
<keyword evidence="2 5" id="KW-0500">Molybdenum</keyword>
<dbReference type="GO" id="GO:0015689">
    <property type="term" value="P:molybdate ion transport"/>
    <property type="evidence" value="ECO:0007669"/>
    <property type="project" value="InterPro"/>
</dbReference>
<evidence type="ECO:0000313" key="7">
    <source>
        <dbReference type="Proteomes" id="UP000318102"/>
    </source>
</evidence>
<dbReference type="PANTHER" id="PTHR30632:SF0">
    <property type="entry name" value="SULFATE-BINDING PROTEIN"/>
    <property type="match status" value="1"/>
</dbReference>
<proteinExistence type="inferred from homology"/>